<dbReference type="PANTHER" id="PTHR46641">
    <property type="entry name" value="FMRFAMIDE RECEPTOR-RELATED"/>
    <property type="match status" value="1"/>
</dbReference>
<keyword evidence="2 5" id="KW-0812">Transmembrane</keyword>
<evidence type="ECO:0000313" key="8">
    <source>
        <dbReference type="EMBL" id="CAG5129774.1"/>
    </source>
</evidence>
<dbReference type="InterPro" id="IPR052954">
    <property type="entry name" value="GPCR-Ligand_Int"/>
</dbReference>
<reference evidence="8" key="1">
    <citation type="submission" date="2021-04" db="EMBL/GenBank/DDBJ databases">
        <authorList>
            <consortium name="Molecular Ecology Group"/>
        </authorList>
    </citation>
    <scope>NUCLEOTIDE SEQUENCE</scope>
</reference>
<sequence length="364" mass="40224">MEAINCITINCTQDNKILYLNILVNNNMRALVIDILFVGVGTLVSLFGIVANMISVVVYVKQGVNDSATVQFLSLSASDCVFSVLAAMSSVSVFFGRVRPYLTPVDPVSFSYCVAITREKAYSTSVIIIFMMSIERCFCVAFPFTVKRIFSKSRSVKAIVCVFSIFVVFLIPEYLTIGLVWTYDNKANSTRLMFWSSRDKAVIDVWKNIILSGMLPVVSGITTTICTAYMISTIRASNTFRHSGITGRHSSVKITEVNNGVKSSLEKPSAQNKDVRLTRTVIAVAAVFIICNIPKCIVISSSVVGLFVPDFSLVITGRYDNLISVLLTITFVFEIINSSSTFLIYYAFSTKFKTSVDHICKGCF</sequence>
<keyword evidence="4 6" id="KW-0472">Membrane</keyword>
<comment type="similarity">
    <text evidence="5">Belongs to the G-protein coupled receptor 1 family.</text>
</comment>
<dbReference type="EMBL" id="CAJHNH020003669">
    <property type="protein sequence ID" value="CAG5129774.1"/>
    <property type="molecule type" value="Genomic_DNA"/>
</dbReference>
<evidence type="ECO:0000256" key="1">
    <source>
        <dbReference type="ARBA" id="ARBA00004370"/>
    </source>
</evidence>
<gene>
    <name evidence="8" type="ORF">CUNI_LOCUS15332</name>
</gene>
<dbReference type="SUPFAM" id="SSF81321">
    <property type="entry name" value="Family A G protein-coupled receptor-like"/>
    <property type="match status" value="1"/>
</dbReference>
<feature type="transmembrane region" description="Helical" evidence="6">
    <location>
        <begin position="209"/>
        <end position="231"/>
    </location>
</feature>
<dbReference type="InterPro" id="IPR017452">
    <property type="entry name" value="GPCR_Rhodpsn_7TM"/>
</dbReference>
<evidence type="ECO:0000256" key="3">
    <source>
        <dbReference type="ARBA" id="ARBA00022989"/>
    </source>
</evidence>
<dbReference type="PRINTS" id="PR00237">
    <property type="entry name" value="GPCRRHODOPSN"/>
</dbReference>
<dbReference type="Proteomes" id="UP000678393">
    <property type="component" value="Unassembled WGS sequence"/>
</dbReference>
<feature type="transmembrane region" description="Helical" evidence="6">
    <location>
        <begin position="158"/>
        <end position="183"/>
    </location>
</feature>
<comment type="caution">
    <text evidence="8">The sequence shown here is derived from an EMBL/GenBank/DDBJ whole genome shotgun (WGS) entry which is preliminary data.</text>
</comment>
<dbReference type="GO" id="GO:0016020">
    <property type="term" value="C:membrane"/>
    <property type="evidence" value="ECO:0007669"/>
    <property type="project" value="UniProtKB-SubCell"/>
</dbReference>
<evidence type="ECO:0000259" key="7">
    <source>
        <dbReference type="PROSITE" id="PS50262"/>
    </source>
</evidence>
<dbReference type="PROSITE" id="PS50262">
    <property type="entry name" value="G_PROTEIN_RECEP_F1_2"/>
    <property type="match status" value="1"/>
</dbReference>
<dbReference type="Gene3D" id="1.20.1070.10">
    <property type="entry name" value="Rhodopsin 7-helix transmembrane proteins"/>
    <property type="match status" value="1"/>
</dbReference>
<dbReference type="PROSITE" id="PS00237">
    <property type="entry name" value="G_PROTEIN_RECEP_F1_1"/>
    <property type="match status" value="1"/>
</dbReference>
<evidence type="ECO:0000313" key="9">
    <source>
        <dbReference type="Proteomes" id="UP000678393"/>
    </source>
</evidence>
<dbReference type="InterPro" id="IPR000276">
    <property type="entry name" value="GPCR_Rhodpsn"/>
</dbReference>
<comment type="subcellular location">
    <subcellularLocation>
        <location evidence="1">Membrane</location>
    </subcellularLocation>
</comment>
<keyword evidence="5" id="KW-0807">Transducer</keyword>
<feature type="transmembrane region" description="Helical" evidence="6">
    <location>
        <begin position="126"/>
        <end position="146"/>
    </location>
</feature>
<feature type="domain" description="G-protein coupled receptors family 1 profile" evidence="7">
    <location>
        <begin position="51"/>
        <end position="345"/>
    </location>
</feature>
<keyword evidence="5" id="KW-0675">Receptor</keyword>
<feature type="transmembrane region" description="Helical" evidence="6">
    <location>
        <begin position="323"/>
        <end position="348"/>
    </location>
</feature>
<name>A0A8S3ZJM4_9EUPU</name>
<feature type="transmembrane region" description="Helical" evidence="6">
    <location>
        <begin position="281"/>
        <end position="303"/>
    </location>
</feature>
<proteinExistence type="inferred from homology"/>
<dbReference type="PANTHER" id="PTHR46641:SF2">
    <property type="entry name" value="FMRFAMIDE RECEPTOR"/>
    <property type="match status" value="1"/>
</dbReference>
<dbReference type="AlphaFoldDB" id="A0A8S3ZJM4"/>
<dbReference type="Pfam" id="PF00001">
    <property type="entry name" value="7tm_1"/>
    <property type="match status" value="1"/>
</dbReference>
<evidence type="ECO:0000256" key="4">
    <source>
        <dbReference type="ARBA" id="ARBA00023136"/>
    </source>
</evidence>
<organism evidence="8 9">
    <name type="scientific">Candidula unifasciata</name>
    <dbReference type="NCBI Taxonomy" id="100452"/>
    <lineage>
        <taxon>Eukaryota</taxon>
        <taxon>Metazoa</taxon>
        <taxon>Spiralia</taxon>
        <taxon>Lophotrochozoa</taxon>
        <taxon>Mollusca</taxon>
        <taxon>Gastropoda</taxon>
        <taxon>Heterobranchia</taxon>
        <taxon>Euthyneura</taxon>
        <taxon>Panpulmonata</taxon>
        <taxon>Eupulmonata</taxon>
        <taxon>Stylommatophora</taxon>
        <taxon>Helicina</taxon>
        <taxon>Helicoidea</taxon>
        <taxon>Geomitridae</taxon>
        <taxon>Candidula</taxon>
    </lineage>
</organism>
<protein>
    <recommendedName>
        <fullName evidence="7">G-protein coupled receptors family 1 profile domain-containing protein</fullName>
    </recommendedName>
</protein>
<feature type="transmembrane region" description="Helical" evidence="6">
    <location>
        <begin position="35"/>
        <end position="60"/>
    </location>
</feature>
<keyword evidence="3 6" id="KW-1133">Transmembrane helix</keyword>
<evidence type="ECO:0000256" key="2">
    <source>
        <dbReference type="ARBA" id="ARBA00022692"/>
    </source>
</evidence>
<evidence type="ECO:0000256" key="5">
    <source>
        <dbReference type="RuleBase" id="RU000688"/>
    </source>
</evidence>
<dbReference type="OrthoDB" id="6158692at2759"/>
<keyword evidence="5" id="KW-0297">G-protein coupled receptor</keyword>
<accession>A0A8S3ZJM4</accession>
<keyword evidence="9" id="KW-1185">Reference proteome</keyword>
<evidence type="ECO:0000256" key="6">
    <source>
        <dbReference type="SAM" id="Phobius"/>
    </source>
</evidence>
<dbReference type="GO" id="GO:0004930">
    <property type="term" value="F:G protein-coupled receptor activity"/>
    <property type="evidence" value="ECO:0007669"/>
    <property type="project" value="UniProtKB-KW"/>
</dbReference>